<accession>A0A1S8TX54</accession>
<dbReference type="Pfam" id="PF26078">
    <property type="entry name" value="Baseplate_J_M"/>
    <property type="match status" value="1"/>
</dbReference>
<dbReference type="InterPro" id="IPR058530">
    <property type="entry name" value="Baseplate_J-like_C"/>
</dbReference>
<evidence type="ECO:0000259" key="2">
    <source>
        <dbReference type="Pfam" id="PF26078"/>
    </source>
</evidence>
<dbReference type="PANTHER" id="PTHR37829:SF3">
    <property type="entry name" value="PROTEIN JAYE-RELATED"/>
    <property type="match status" value="1"/>
</dbReference>
<protein>
    <submittedName>
        <fullName evidence="4">Baseplate J-like protein</fullName>
    </submittedName>
</protein>
<name>A0A1S8TX54_9CLOT</name>
<dbReference type="PANTHER" id="PTHR37829">
    <property type="entry name" value="PHAGE-LIKE ELEMENT PBSX PROTEIN XKDT"/>
    <property type="match status" value="1"/>
</dbReference>
<evidence type="ECO:0000259" key="3">
    <source>
        <dbReference type="Pfam" id="PF26079"/>
    </source>
</evidence>
<dbReference type="OrthoDB" id="2554267at2"/>
<sequence length="354" mass="39475">MYERITYEALLQRMLNRVPNTMDKREGSIIYDALAPAAVELQNMYIELDVILNETFADTASRTYLIKRAKERGINPDEATYAILKGIFNIDIPIGSRFSLDNLNYIATEKISTGVYKLQCEKSGIIGNSNFGTLIPIEYIKGLSSAELTELLIPGENEEDTEVFRKKYFASFNPEAFGGNIADYKEKVKKIQGIGGIKVYPVWNGGGTVKLVILNSEFKKPTLELIDLVQTTVDPVQNHGEGLGTAPIGHVVTVEGVQEESVDITLNLTYQNGGSWDIVKLRALEEVNKYLGELNQTWENSEHIIIRVSQIESRLLEIPEILDISNTKINNIEANFNLGQNSIAVRGEVNGENN</sequence>
<evidence type="ECO:0000313" key="4">
    <source>
        <dbReference type="EMBL" id="OOM82338.1"/>
    </source>
</evidence>
<reference evidence="4 5" key="1">
    <citation type="submission" date="2016-05" db="EMBL/GenBank/DDBJ databases">
        <title>Microbial solvent formation.</title>
        <authorList>
            <person name="Poehlein A."/>
            <person name="Montoya Solano J.D."/>
            <person name="Flitsch S."/>
            <person name="Krabben P."/>
            <person name="Duerre P."/>
            <person name="Daniel R."/>
        </authorList>
    </citation>
    <scope>NUCLEOTIDE SEQUENCE [LARGE SCALE GENOMIC DNA]</scope>
    <source>
        <strain evidence="4 5">DSM 2619</strain>
    </source>
</reference>
<dbReference type="EMBL" id="LZZM01000019">
    <property type="protein sequence ID" value="OOM82338.1"/>
    <property type="molecule type" value="Genomic_DNA"/>
</dbReference>
<dbReference type="RefSeq" id="WP_077845620.1">
    <property type="nucleotide sequence ID" value="NZ_LZZM01000019.1"/>
</dbReference>
<feature type="domain" description="Baseplate J-like C-terminal" evidence="3">
    <location>
        <begin position="262"/>
        <end position="350"/>
    </location>
</feature>
<gene>
    <name evidence="4" type="ORF">CLPUN_03070</name>
</gene>
<dbReference type="InterPro" id="IPR058531">
    <property type="entry name" value="Baseplate_J_M"/>
</dbReference>
<feature type="domain" description="Baseplate J-like central" evidence="2">
    <location>
        <begin position="176"/>
        <end position="255"/>
    </location>
</feature>
<dbReference type="STRING" id="29367.CLPUN_03070"/>
<proteinExistence type="inferred from homology"/>
<comment type="caution">
    <text evidence="4">The sequence shown here is derived from an EMBL/GenBank/DDBJ whole genome shotgun (WGS) entry which is preliminary data.</text>
</comment>
<evidence type="ECO:0000256" key="1">
    <source>
        <dbReference type="ARBA" id="ARBA00038087"/>
    </source>
</evidence>
<organism evidence="4 5">
    <name type="scientific">Clostridium puniceum</name>
    <dbReference type="NCBI Taxonomy" id="29367"/>
    <lineage>
        <taxon>Bacteria</taxon>
        <taxon>Bacillati</taxon>
        <taxon>Bacillota</taxon>
        <taxon>Clostridia</taxon>
        <taxon>Eubacteriales</taxon>
        <taxon>Clostridiaceae</taxon>
        <taxon>Clostridium</taxon>
    </lineage>
</organism>
<evidence type="ECO:0000313" key="5">
    <source>
        <dbReference type="Proteomes" id="UP000190890"/>
    </source>
</evidence>
<dbReference type="Pfam" id="PF26079">
    <property type="entry name" value="Baseplate_J_C"/>
    <property type="match status" value="1"/>
</dbReference>
<dbReference type="AlphaFoldDB" id="A0A1S8TX54"/>
<dbReference type="InterPro" id="IPR052399">
    <property type="entry name" value="Phage_Baseplate_Assmbl_Protein"/>
</dbReference>
<keyword evidence="5" id="KW-1185">Reference proteome</keyword>
<comment type="similarity">
    <text evidence="1">Belongs to the Mu gp47/PBSX XkdT family.</text>
</comment>
<dbReference type="Proteomes" id="UP000190890">
    <property type="component" value="Unassembled WGS sequence"/>
</dbReference>